<dbReference type="GO" id="GO:0005524">
    <property type="term" value="F:ATP binding"/>
    <property type="evidence" value="ECO:0007669"/>
    <property type="project" value="UniProtKB-UniRule"/>
</dbReference>
<keyword evidence="13 16" id="KW-0173">Coenzyme A biosynthesis</keyword>
<comment type="pathway">
    <text evidence="4 16">Cofactor biosynthesis; coenzyme A biosynthesis; CoA from (R)-pantothenate: step 1/5.</text>
</comment>
<feature type="binding site" evidence="16">
    <location>
        <begin position="6"/>
        <end position="13"/>
    </location>
    <ligand>
        <name>ATP</name>
        <dbReference type="ChEBI" id="CHEBI:30616"/>
    </ligand>
</feature>
<keyword evidence="9 16" id="KW-0547">Nucleotide-binding</keyword>
<keyword evidence="8 16" id="KW-0808">Transferase</keyword>
<dbReference type="InterPro" id="IPR043129">
    <property type="entry name" value="ATPase_NBD"/>
</dbReference>
<evidence type="ECO:0000256" key="9">
    <source>
        <dbReference type="ARBA" id="ARBA00022741"/>
    </source>
</evidence>
<evidence type="ECO:0000313" key="18">
    <source>
        <dbReference type="Proteomes" id="UP001198242"/>
    </source>
</evidence>
<dbReference type="PANTHER" id="PTHR34265:SF1">
    <property type="entry name" value="TYPE III PANTOTHENATE KINASE"/>
    <property type="match status" value="1"/>
</dbReference>
<sequence>MILAIDIGNTNIVVGCCKDNKVSFVERISTNHTATELEYAVSIKTILELYNIDFSEIDGAIISSVVPTVTITMKRAIKKITGCEAMIIGPGIKTGLSIVIDNPAQLGSDLVVDAVAGIHEYGAPIIIFDLGTATTISVVDKNNNYIGGVIMPGMGISLNAMVSGTSQLPRISLEEPKKIIGSNTVDCMKSGILYGTASSMDGMIERIKEEIGEAKVVATGGLANTVVPHCKNDIILDDELLLKGLMIIYNKNI</sequence>
<dbReference type="GO" id="GO:0004594">
    <property type="term" value="F:pantothenate kinase activity"/>
    <property type="evidence" value="ECO:0007669"/>
    <property type="project" value="UniProtKB-UniRule"/>
</dbReference>
<reference evidence="17 18" key="1">
    <citation type="submission" date="2021-10" db="EMBL/GenBank/DDBJ databases">
        <title>Anaerobic single-cell dispensing facilitates the cultivation of human gut bacteria.</title>
        <authorList>
            <person name="Afrizal A."/>
        </authorList>
    </citation>
    <scope>NUCLEOTIDE SEQUENCE [LARGE SCALE GENOMIC DNA]</scope>
    <source>
        <strain evidence="17 18">CLA-AA-H232</strain>
    </source>
</reference>
<dbReference type="PANTHER" id="PTHR34265">
    <property type="entry name" value="TYPE III PANTOTHENATE KINASE"/>
    <property type="match status" value="1"/>
</dbReference>
<feature type="binding site" evidence="16">
    <location>
        <position position="129"/>
    </location>
    <ligand>
        <name>K(+)</name>
        <dbReference type="ChEBI" id="CHEBI:29103"/>
    </ligand>
</feature>
<evidence type="ECO:0000256" key="10">
    <source>
        <dbReference type="ARBA" id="ARBA00022777"/>
    </source>
</evidence>
<dbReference type="NCBIfam" id="NF009855">
    <property type="entry name" value="PRK13321.1"/>
    <property type="match status" value="1"/>
</dbReference>
<proteinExistence type="inferred from homology"/>
<keyword evidence="10 16" id="KW-0418">Kinase</keyword>
<dbReference type="CDD" id="cd24015">
    <property type="entry name" value="ASKHA_NBD_PanK-III"/>
    <property type="match status" value="1"/>
</dbReference>
<organism evidence="17 18">
    <name type="scientific">Hominilimicola fabiformis</name>
    <dbReference type="NCBI Taxonomy" id="2885356"/>
    <lineage>
        <taxon>Bacteria</taxon>
        <taxon>Bacillati</taxon>
        <taxon>Bacillota</taxon>
        <taxon>Clostridia</taxon>
        <taxon>Eubacteriales</taxon>
        <taxon>Oscillospiraceae</taxon>
        <taxon>Hominilimicola</taxon>
    </lineage>
</organism>
<feature type="active site" description="Proton acceptor" evidence="16">
    <location>
        <position position="109"/>
    </location>
</feature>
<dbReference type="HAMAP" id="MF_01274">
    <property type="entry name" value="Pantothen_kinase_3"/>
    <property type="match status" value="1"/>
</dbReference>
<feature type="binding site" evidence="16">
    <location>
        <begin position="107"/>
        <end position="110"/>
    </location>
    <ligand>
        <name>substrate</name>
    </ligand>
</feature>
<feature type="binding site" evidence="16">
    <location>
        <position position="132"/>
    </location>
    <ligand>
        <name>ATP</name>
        <dbReference type="ChEBI" id="CHEBI:30616"/>
    </ligand>
</feature>
<name>A0AAE3DW74_9FIRM</name>
<comment type="cofactor">
    <cofactor evidence="16">
        <name>NH4(+)</name>
        <dbReference type="ChEBI" id="CHEBI:28938"/>
    </cofactor>
    <cofactor evidence="16">
        <name>K(+)</name>
        <dbReference type="ChEBI" id="CHEBI:29103"/>
    </cofactor>
    <text evidence="16">A monovalent cation. Ammonium or potassium.</text>
</comment>
<keyword evidence="11 16" id="KW-0067">ATP-binding</keyword>
<evidence type="ECO:0000256" key="4">
    <source>
        <dbReference type="ARBA" id="ARBA00005225"/>
    </source>
</evidence>
<dbReference type="Proteomes" id="UP001198242">
    <property type="component" value="Unassembled WGS sequence"/>
</dbReference>
<evidence type="ECO:0000256" key="6">
    <source>
        <dbReference type="ARBA" id="ARBA00012102"/>
    </source>
</evidence>
<comment type="similarity">
    <text evidence="14 16">Belongs to the type III pantothenate kinase family.</text>
</comment>
<comment type="catalytic activity">
    <reaction evidence="1 16">
        <text>(R)-pantothenate + ATP = (R)-4'-phosphopantothenate + ADP + H(+)</text>
        <dbReference type="Rhea" id="RHEA:16373"/>
        <dbReference type="ChEBI" id="CHEBI:10986"/>
        <dbReference type="ChEBI" id="CHEBI:15378"/>
        <dbReference type="ChEBI" id="CHEBI:29032"/>
        <dbReference type="ChEBI" id="CHEBI:30616"/>
        <dbReference type="ChEBI" id="CHEBI:456216"/>
        <dbReference type="EC" id="2.7.1.33"/>
    </reaction>
</comment>
<evidence type="ECO:0000256" key="16">
    <source>
        <dbReference type="HAMAP-Rule" id="MF_01274"/>
    </source>
</evidence>
<dbReference type="SUPFAM" id="SSF53067">
    <property type="entry name" value="Actin-like ATPase domain"/>
    <property type="match status" value="2"/>
</dbReference>
<evidence type="ECO:0000256" key="1">
    <source>
        <dbReference type="ARBA" id="ARBA00001206"/>
    </source>
</evidence>
<protein>
    <recommendedName>
        <fullName evidence="15 16">Type III pantothenate kinase</fullName>
        <ecNumber evidence="6 16">2.7.1.33</ecNumber>
    </recommendedName>
    <alternativeName>
        <fullName evidence="16">PanK-III</fullName>
    </alternativeName>
    <alternativeName>
        <fullName evidence="16">Pantothenic acid kinase</fullName>
    </alternativeName>
</protein>
<evidence type="ECO:0000256" key="13">
    <source>
        <dbReference type="ARBA" id="ARBA00022993"/>
    </source>
</evidence>
<keyword evidence="7 16" id="KW-0963">Cytoplasm</keyword>
<dbReference type="EMBL" id="JAJEQM010000001">
    <property type="protein sequence ID" value="MCC2209264.1"/>
    <property type="molecule type" value="Genomic_DNA"/>
</dbReference>
<evidence type="ECO:0000256" key="3">
    <source>
        <dbReference type="ARBA" id="ARBA00004496"/>
    </source>
</evidence>
<comment type="function">
    <text evidence="16">Catalyzes the phosphorylation of pantothenate (Pan), the first step in CoA biosynthesis.</text>
</comment>
<dbReference type="RefSeq" id="WP_308455649.1">
    <property type="nucleotide sequence ID" value="NZ_JAJEQM010000001.1"/>
</dbReference>
<feature type="binding site" evidence="16">
    <location>
        <position position="184"/>
    </location>
    <ligand>
        <name>substrate</name>
    </ligand>
</feature>
<dbReference type="Gene3D" id="3.30.420.40">
    <property type="match status" value="2"/>
</dbReference>
<comment type="cofactor">
    <cofactor evidence="2">
        <name>K(+)</name>
        <dbReference type="ChEBI" id="CHEBI:29103"/>
    </cofactor>
</comment>
<evidence type="ECO:0000256" key="2">
    <source>
        <dbReference type="ARBA" id="ARBA00001958"/>
    </source>
</evidence>
<dbReference type="NCBIfam" id="TIGR00671">
    <property type="entry name" value="baf"/>
    <property type="match status" value="1"/>
</dbReference>
<evidence type="ECO:0000256" key="14">
    <source>
        <dbReference type="ARBA" id="ARBA00038036"/>
    </source>
</evidence>
<keyword evidence="18" id="KW-1185">Reference proteome</keyword>
<dbReference type="EC" id="2.7.1.33" evidence="6 16"/>
<evidence type="ECO:0000256" key="5">
    <source>
        <dbReference type="ARBA" id="ARBA00011738"/>
    </source>
</evidence>
<keyword evidence="12 16" id="KW-0630">Potassium</keyword>
<evidence type="ECO:0000256" key="15">
    <source>
        <dbReference type="ARBA" id="ARBA00040883"/>
    </source>
</evidence>
<dbReference type="AlphaFoldDB" id="A0AAE3DW74"/>
<evidence type="ECO:0000256" key="8">
    <source>
        <dbReference type="ARBA" id="ARBA00022679"/>
    </source>
</evidence>
<comment type="caution">
    <text evidence="17">The sequence shown here is derived from an EMBL/GenBank/DDBJ whole genome shotgun (WGS) entry which is preliminary data.</text>
</comment>
<dbReference type="GO" id="GO:0005737">
    <property type="term" value="C:cytoplasm"/>
    <property type="evidence" value="ECO:0007669"/>
    <property type="project" value="UniProtKB-SubCell"/>
</dbReference>
<evidence type="ECO:0000256" key="11">
    <source>
        <dbReference type="ARBA" id="ARBA00022840"/>
    </source>
</evidence>
<comment type="caution">
    <text evidence="16">Lacks conserved residue(s) required for the propagation of feature annotation.</text>
</comment>
<keyword evidence="16" id="KW-0479">Metal-binding</keyword>
<gene>
    <name evidence="16" type="primary">coaX</name>
    <name evidence="17" type="ORF">LKE05_00400</name>
</gene>
<dbReference type="InterPro" id="IPR004619">
    <property type="entry name" value="Type_III_PanK"/>
</dbReference>
<dbReference type="GO" id="GO:0046872">
    <property type="term" value="F:metal ion binding"/>
    <property type="evidence" value="ECO:0007669"/>
    <property type="project" value="UniProtKB-KW"/>
</dbReference>
<evidence type="ECO:0000256" key="7">
    <source>
        <dbReference type="ARBA" id="ARBA00022490"/>
    </source>
</evidence>
<evidence type="ECO:0000313" key="17">
    <source>
        <dbReference type="EMBL" id="MCC2209264.1"/>
    </source>
</evidence>
<dbReference type="Pfam" id="PF03309">
    <property type="entry name" value="Pan_kinase"/>
    <property type="match status" value="1"/>
</dbReference>
<accession>A0AAE3DW74</accession>
<evidence type="ECO:0000256" key="12">
    <source>
        <dbReference type="ARBA" id="ARBA00022958"/>
    </source>
</evidence>
<comment type="subcellular location">
    <subcellularLocation>
        <location evidence="3 16">Cytoplasm</location>
    </subcellularLocation>
</comment>
<comment type="subunit">
    <text evidence="5 16">Homodimer.</text>
</comment>
<dbReference type="GO" id="GO:0015937">
    <property type="term" value="P:coenzyme A biosynthetic process"/>
    <property type="evidence" value="ECO:0007669"/>
    <property type="project" value="UniProtKB-UniRule"/>
</dbReference>